<feature type="transmembrane region" description="Helical" evidence="7">
    <location>
        <begin position="12"/>
        <end position="28"/>
    </location>
</feature>
<keyword evidence="3 7" id="KW-1133">Transmembrane helix</keyword>
<comment type="subcellular location">
    <subcellularLocation>
        <location evidence="1">Membrane</location>
        <topology evidence="1">Multi-pass membrane protein</topology>
    </subcellularLocation>
</comment>
<feature type="compositionally biased region" description="Polar residues" evidence="6">
    <location>
        <begin position="332"/>
        <end position="345"/>
    </location>
</feature>
<evidence type="ECO:0000256" key="5">
    <source>
        <dbReference type="ARBA" id="ARBA00038359"/>
    </source>
</evidence>
<dbReference type="AlphaFoldDB" id="A0A9W9K4K4"/>
<evidence type="ECO:0000256" key="7">
    <source>
        <dbReference type="SAM" id="Phobius"/>
    </source>
</evidence>
<dbReference type="InterPro" id="IPR049326">
    <property type="entry name" value="Rhodopsin_dom_fungi"/>
</dbReference>
<feature type="transmembrane region" description="Helical" evidence="7">
    <location>
        <begin position="173"/>
        <end position="194"/>
    </location>
</feature>
<dbReference type="Pfam" id="PF20684">
    <property type="entry name" value="Fung_rhodopsin"/>
    <property type="match status" value="1"/>
</dbReference>
<dbReference type="EMBL" id="JAPQKH010000006">
    <property type="protein sequence ID" value="KAJ5092849.1"/>
    <property type="molecule type" value="Genomic_DNA"/>
</dbReference>
<keyword evidence="2 7" id="KW-0812">Transmembrane</keyword>
<organism evidence="9 10">
    <name type="scientific">Penicillium angulare</name>
    <dbReference type="NCBI Taxonomy" id="116970"/>
    <lineage>
        <taxon>Eukaryota</taxon>
        <taxon>Fungi</taxon>
        <taxon>Dikarya</taxon>
        <taxon>Ascomycota</taxon>
        <taxon>Pezizomycotina</taxon>
        <taxon>Eurotiomycetes</taxon>
        <taxon>Eurotiomycetidae</taxon>
        <taxon>Eurotiales</taxon>
        <taxon>Aspergillaceae</taxon>
        <taxon>Penicillium</taxon>
    </lineage>
</organism>
<dbReference type="PANTHER" id="PTHR33048">
    <property type="entry name" value="PTH11-LIKE INTEGRAL MEMBRANE PROTEIN (AFU_ORTHOLOGUE AFUA_5G11245)"/>
    <property type="match status" value="1"/>
</dbReference>
<feature type="transmembrane region" description="Helical" evidence="7">
    <location>
        <begin position="126"/>
        <end position="153"/>
    </location>
</feature>
<evidence type="ECO:0000256" key="6">
    <source>
        <dbReference type="SAM" id="MobiDB-lite"/>
    </source>
</evidence>
<dbReference type="GO" id="GO:0016020">
    <property type="term" value="C:membrane"/>
    <property type="evidence" value="ECO:0007669"/>
    <property type="project" value="UniProtKB-SubCell"/>
</dbReference>
<evidence type="ECO:0000256" key="1">
    <source>
        <dbReference type="ARBA" id="ARBA00004141"/>
    </source>
</evidence>
<evidence type="ECO:0000259" key="8">
    <source>
        <dbReference type="Pfam" id="PF20684"/>
    </source>
</evidence>
<dbReference type="Proteomes" id="UP001149165">
    <property type="component" value="Unassembled WGS sequence"/>
</dbReference>
<evidence type="ECO:0000313" key="10">
    <source>
        <dbReference type="Proteomes" id="UP001149165"/>
    </source>
</evidence>
<feature type="transmembrane region" description="Helical" evidence="7">
    <location>
        <begin position="40"/>
        <end position="58"/>
    </location>
</feature>
<keyword evidence="4 7" id="KW-0472">Membrane</keyword>
<feature type="compositionally biased region" description="Basic and acidic residues" evidence="6">
    <location>
        <begin position="359"/>
        <end position="370"/>
    </location>
</feature>
<proteinExistence type="inferred from homology"/>
<feature type="region of interest" description="Disordered" evidence="6">
    <location>
        <begin position="314"/>
        <end position="370"/>
    </location>
</feature>
<keyword evidence="10" id="KW-1185">Reference proteome</keyword>
<evidence type="ECO:0000256" key="2">
    <source>
        <dbReference type="ARBA" id="ARBA00022692"/>
    </source>
</evidence>
<sequence length="370" mass="40965">MAYNLAAEMFSEWAIGTVVIAVRLYARWNVGKGRFQWDDFFLYLALICWTLLTVFLYLCTSVHMSNIGLNKETAMAIPESMVADYRTGSIDAFIAWIAYIAMVWAFKGVLLCLYHRMTRGLWEHRLTVTAAFLSMCTFIASIFVHLFTCMPVHRSWQVKPYAGDNCTLRPLNYIIIETLSIITDIIVMAVPIPLVIKAGIPMRQKLLLCVLFSSGIFVMVAAVLRAYYSVKDISTLSTALGWASREAIVSALTVCAPGIKPLISNSRWFSTQGSSAGLSSTPYGKGSSVFPGSKSFGGGDKRMHPYELASSLTWGKTRPGSSAESQEHIVVQTKTSAEPSHSPPSHGNDILVTTAVTQSEERNEDDYIHR</sequence>
<evidence type="ECO:0000256" key="3">
    <source>
        <dbReference type="ARBA" id="ARBA00022989"/>
    </source>
</evidence>
<protein>
    <recommendedName>
        <fullName evidence="8">Rhodopsin domain-containing protein</fullName>
    </recommendedName>
</protein>
<feature type="transmembrane region" description="Helical" evidence="7">
    <location>
        <begin position="206"/>
        <end position="228"/>
    </location>
</feature>
<comment type="caution">
    <text evidence="9">The sequence shown here is derived from an EMBL/GenBank/DDBJ whole genome shotgun (WGS) entry which is preliminary data.</text>
</comment>
<reference evidence="9" key="1">
    <citation type="submission" date="2022-11" db="EMBL/GenBank/DDBJ databases">
        <authorList>
            <person name="Petersen C."/>
        </authorList>
    </citation>
    <scope>NUCLEOTIDE SEQUENCE</scope>
    <source>
        <strain evidence="9">IBT 30069</strain>
    </source>
</reference>
<dbReference type="InterPro" id="IPR052337">
    <property type="entry name" value="SAT4-like"/>
</dbReference>
<evidence type="ECO:0000313" key="9">
    <source>
        <dbReference type="EMBL" id="KAJ5092849.1"/>
    </source>
</evidence>
<reference evidence="9" key="2">
    <citation type="journal article" date="2023" name="IMA Fungus">
        <title>Comparative genomic study of the Penicillium genus elucidates a diverse pangenome and 15 lateral gene transfer events.</title>
        <authorList>
            <person name="Petersen C."/>
            <person name="Sorensen T."/>
            <person name="Nielsen M.R."/>
            <person name="Sondergaard T.E."/>
            <person name="Sorensen J.L."/>
            <person name="Fitzpatrick D.A."/>
            <person name="Frisvad J.C."/>
            <person name="Nielsen K.L."/>
        </authorList>
    </citation>
    <scope>NUCLEOTIDE SEQUENCE</scope>
    <source>
        <strain evidence="9">IBT 30069</strain>
    </source>
</reference>
<feature type="compositionally biased region" description="Polar residues" evidence="6">
    <location>
        <begin position="314"/>
        <end position="324"/>
    </location>
</feature>
<comment type="similarity">
    <text evidence="5">Belongs to the SAT4 family.</text>
</comment>
<name>A0A9W9K4K4_9EURO</name>
<gene>
    <name evidence="9" type="ORF">N7456_008710</name>
</gene>
<evidence type="ECO:0000256" key="4">
    <source>
        <dbReference type="ARBA" id="ARBA00023136"/>
    </source>
</evidence>
<feature type="transmembrane region" description="Helical" evidence="7">
    <location>
        <begin position="93"/>
        <end position="114"/>
    </location>
</feature>
<dbReference type="PANTHER" id="PTHR33048:SF152">
    <property type="entry name" value="INTEGRAL MEMBRANE PROTEIN"/>
    <property type="match status" value="1"/>
</dbReference>
<feature type="domain" description="Rhodopsin" evidence="8">
    <location>
        <begin position="22"/>
        <end position="264"/>
    </location>
</feature>
<dbReference type="OrthoDB" id="4329349at2759"/>
<accession>A0A9W9K4K4</accession>